<organism evidence="1 2">
    <name type="scientific">Gymnopilus junonius</name>
    <name type="common">Spectacular rustgill mushroom</name>
    <name type="synonym">Gymnopilus spectabilis subsp. junonius</name>
    <dbReference type="NCBI Taxonomy" id="109634"/>
    <lineage>
        <taxon>Eukaryota</taxon>
        <taxon>Fungi</taxon>
        <taxon>Dikarya</taxon>
        <taxon>Basidiomycota</taxon>
        <taxon>Agaricomycotina</taxon>
        <taxon>Agaricomycetes</taxon>
        <taxon>Agaricomycetidae</taxon>
        <taxon>Agaricales</taxon>
        <taxon>Agaricineae</taxon>
        <taxon>Hymenogastraceae</taxon>
        <taxon>Gymnopilus</taxon>
    </lineage>
</organism>
<dbReference type="SUPFAM" id="SSF52540">
    <property type="entry name" value="P-loop containing nucleoside triphosphate hydrolases"/>
    <property type="match status" value="1"/>
</dbReference>
<name>A0A9P5TJ40_GYMJU</name>
<evidence type="ECO:0000313" key="1">
    <source>
        <dbReference type="EMBL" id="KAF8883769.1"/>
    </source>
</evidence>
<sequence>MPTRQKILSSLGSFNRVVGETGVGISTFIKYLLGDDHSDQAVEVRKADDADLESCTTDLKPVPIKNAEINVPPGRQLVILDTPGFNNSNTALADLIILQRIEQWLSLSYSSGIERLGVIYLHDITQSRVTSETLLLFRGLRALCRKPGFKTAVLLGTAKWPGEDGDVAKAHSREDQLENKFWKEMIGLGAGTGQFKNTKESACEIVQQLLQMVFEQGSKGEGAVATDARKFSQGRRVKCVVC</sequence>
<accession>A0A9P5TJ40</accession>
<proteinExistence type="predicted"/>
<reference evidence="1" key="1">
    <citation type="submission" date="2020-11" db="EMBL/GenBank/DDBJ databases">
        <authorList>
            <consortium name="DOE Joint Genome Institute"/>
            <person name="Ahrendt S."/>
            <person name="Riley R."/>
            <person name="Andreopoulos W."/>
            <person name="LaButti K."/>
            <person name="Pangilinan J."/>
            <person name="Ruiz-duenas F.J."/>
            <person name="Barrasa J.M."/>
            <person name="Sanchez-Garcia M."/>
            <person name="Camarero S."/>
            <person name="Miyauchi S."/>
            <person name="Serrano A."/>
            <person name="Linde D."/>
            <person name="Babiker R."/>
            <person name="Drula E."/>
            <person name="Ayuso-Fernandez I."/>
            <person name="Pacheco R."/>
            <person name="Padilla G."/>
            <person name="Ferreira P."/>
            <person name="Barriuso J."/>
            <person name="Kellner H."/>
            <person name="Castanera R."/>
            <person name="Alfaro M."/>
            <person name="Ramirez L."/>
            <person name="Pisabarro A.G."/>
            <person name="Kuo A."/>
            <person name="Tritt A."/>
            <person name="Lipzen A."/>
            <person name="He G."/>
            <person name="Yan M."/>
            <person name="Ng V."/>
            <person name="Cullen D."/>
            <person name="Martin F."/>
            <person name="Rosso M.-N."/>
            <person name="Henrissat B."/>
            <person name="Hibbett D."/>
            <person name="Martinez A.T."/>
            <person name="Grigoriev I.V."/>
        </authorList>
    </citation>
    <scope>NUCLEOTIDE SEQUENCE</scope>
    <source>
        <strain evidence="1">AH 44721</strain>
    </source>
</reference>
<evidence type="ECO:0008006" key="3">
    <source>
        <dbReference type="Google" id="ProtNLM"/>
    </source>
</evidence>
<evidence type="ECO:0000313" key="2">
    <source>
        <dbReference type="Proteomes" id="UP000724874"/>
    </source>
</evidence>
<gene>
    <name evidence="1" type="ORF">CPB84DRAFT_183518</name>
</gene>
<dbReference type="AlphaFoldDB" id="A0A9P5TJ40"/>
<dbReference type="OrthoDB" id="8954335at2759"/>
<dbReference type="InterPro" id="IPR027417">
    <property type="entry name" value="P-loop_NTPase"/>
</dbReference>
<dbReference type="CDD" id="cd00882">
    <property type="entry name" value="Ras_like_GTPase"/>
    <property type="match status" value="1"/>
</dbReference>
<protein>
    <recommendedName>
        <fullName evidence="3">G domain-containing protein</fullName>
    </recommendedName>
</protein>
<dbReference type="Gene3D" id="3.40.50.300">
    <property type="entry name" value="P-loop containing nucleotide triphosphate hydrolases"/>
    <property type="match status" value="1"/>
</dbReference>
<keyword evidence="2" id="KW-1185">Reference proteome</keyword>
<dbReference type="Proteomes" id="UP000724874">
    <property type="component" value="Unassembled WGS sequence"/>
</dbReference>
<comment type="caution">
    <text evidence="1">The sequence shown here is derived from an EMBL/GenBank/DDBJ whole genome shotgun (WGS) entry which is preliminary data.</text>
</comment>
<dbReference type="EMBL" id="JADNYJ010000113">
    <property type="protein sequence ID" value="KAF8883769.1"/>
    <property type="molecule type" value="Genomic_DNA"/>
</dbReference>